<dbReference type="RefSeq" id="WP_230739632.1">
    <property type="nucleotide sequence ID" value="NZ_JAJNDB010000008.1"/>
</dbReference>
<accession>A0ABS8PGZ8</accession>
<organism evidence="1 2">
    <name type="scientific">Actinomycetospora endophytica</name>
    <dbReference type="NCBI Taxonomy" id="2291215"/>
    <lineage>
        <taxon>Bacteria</taxon>
        <taxon>Bacillati</taxon>
        <taxon>Actinomycetota</taxon>
        <taxon>Actinomycetes</taxon>
        <taxon>Pseudonocardiales</taxon>
        <taxon>Pseudonocardiaceae</taxon>
        <taxon>Actinomycetospora</taxon>
    </lineage>
</organism>
<proteinExistence type="predicted"/>
<protein>
    <submittedName>
        <fullName evidence="1">Uncharacterized protein</fullName>
    </submittedName>
</protein>
<comment type="caution">
    <text evidence="1">The sequence shown here is derived from an EMBL/GenBank/DDBJ whole genome shotgun (WGS) entry which is preliminary data.</text>
</comment>
<dbReference type="EMBL" id="JAJNDB010000008">
    <property type="protein sequence ID" value="MCD2197535.1"/>
    <property type="molecule type" value="Genomic_DNA"/>
</dbReference>
<sequence>MSQPRPAPGRPGPDGPGAELLAAFTTRTYLCHQCGGEGAETRETDQVRGTVRYRLGAGVLLLPCCPDCAHDERQRWRARTTLRRAVEAGTLAWVDPGPLAAYCCPVPGCGRLWHHLGGPLPYPVVEDPHMTMPHRRWHPCPWCTADDPAATTATHERCRRAVEDVRRWEDELHTPGT</sequence>
<name>A0ABS8PGZ8_9PSEU</name>
<dbReference type="Proteomes" id="UP001199469">
    <property type="component" value="Unassembled WGS sequence"/>
</dbReference>
<evidence type="ECO:0000313" key="2">
    <source>
        <dbReference type="Proteomes" id="UP001199469"/>
    </source>
</evidence>
<keyword evidence="2" id="KW-1185">Reference proteome</keyword>
<gene>
    <name evidence="1" type="ORF">LQ327_29605</name>
</gene>
<evidence type="ECO:0000313" key="1">
    <source>
        <dbReference type="EMBL" id="MCD2197535.1"/>
    </source>
</evidence>
<reference evidence="1 2" key="1">
    <citation type="submission" date="2021-11" db="EMBL/GenBank/DDBJ databases">
        <title>Draft genome sequence of Actinomycetospora sp. SF1 isolated from the rhizosphere soil.</title>
        <authorList>
            <person name="Duangmal K."/>
            <person name="Chantavorakit T."/>
        </authorList>
    </citation>
    <scope>NUCLEOTIDE SEQUENCE [LARGE SCALE GENOMIC DNA]</scope>
    <source>
        <strain evidence="1 2">TBRC 5722</strain>
    </source>
</reference>